<protein>
    <submittedName>
        <fullName evidence="1">Arabinosyltransferase arad1</fullName>
    </submittedName>
</protein>
<name>A0AAW0KEW1_QUESU</name>
<keyword evidence="2" id="KW-1185">Reference proteome</keyword>
<comment type="caution">
    <text evidence="1">The sequence shown here is derived from an EMBL/GenBank/DDBJ whole genome shotgun (WGS) entry which is preliminary data.</text>
</comment>
<reference evidence="1 2" key="1">
    <citation type="journal article" date="2018" name="Sci. Data">
        <title>The draft genome sequence of cork oak.</title>
        <authorList>
            <person name="Ramos A.M."/>
            <person name="Usie A."/>
            <person name="Barbosa P."/>
            <person name="Barros P.M."/>
            <person name="Capote T."/>
            <person name="Chaves I."/>
            <person name="Simoes F."/>
            <person name="Abreu I."/>
            <person name="Carrasquinho I."/>
            <person name="Faro C."/>
            <person name="Guimaraes J.B."/>
            <person name="Mendonca D."/>
            <person name="Nobrega F."/>
            <person name="Rodrigues L."/>
            <person name="Saibo N.J.M."/>
            <person name="Varela M.C."/>
            <person name="Egas C."/>
            <person name="Matos J."/>
            <person name="Miguel C.M."/>
            <person name="Oliveira M.M."/>
            <person name="Ricardo C.P."/>
            <person name="Goncalves S."/>
        </authorList>
    </citation>
    <scope>NUCLEOTIDE SEQUENCE [LARGE SCALE GENOMIC DNA]</scope>
    <source>
        <strain evidence="2">cv. HL8</strain>
    </source>
</reference>
<sequence length="137" mass="15434">MEIKLGVGQLVGEVCELLFQVLENEEDVIIKHGAPSQTNQRLPSQGMHSSKFCLDPLACVPVIVRDRIDLPFENVKRYFEYKDPNGTVNKVWRQVSQKLPLIKLMISCDRRLATMHVTETDCSACLCSNQSGIATTR</sequence>
<organism evidence="1 2">
    <name type="scientific">Quercus suber</name>
    <name type="common">Cork oak</name>
    <dbReference type="NCBI Taxonomy" id="58331"/>
    <lineage>
        <taxon>Eukaryota</taxon>
        <taxon>Viridiplantae</taxon>
        <taxon>Streptophyta</taxon>
        <taxon>Embryophyta</taxon>
        <taxon>Tracheophyta</taxon>
        <taxon>Spermatophyta</taxon>
        <taxon>Magnoliopsida</taxon>
        <taxon>eudicotyledons</taxon>
        <taxon>Gunneridae</taxon>
        <taxon>Pentapetalae</taxon>
        <taxon>rosids</taxon>
        <taxon>fabids</taxon>
        <taxon>Fagales</taxon>
        <taxon>Fagaceae</taxon>
        <taxon>Quercus</taxon>
    </lineage>
</organism>
<dbReference type="Proteomes" id="UP000237347">
    <property type="component" value="Unassembled WGS sequence"/>
</dbReference>
<proteinExistence type="predicted"/>
<dbReference type="EMBL" id="PKMF04000325">
    <property type="protein sequence ID" value="KAK7837654.1"/>
    <property type="molecule type" value="Genomic_DNA"/>
</dbReference>
<evidence type="ECO:0000313" key="2">
    <source>
        <dbReference type="Proteomes" id="UP000237347"/>
    </source>
</evidence>
<accession>A0AAW0KEW1</accession>
<gene>
    <name evidence="1" type="primary">ARAD1_3</name>
    <name evidence="1" type="ORF">CFP56_021024</name>
</gene>
<dbReference type="AlphaFoldDB" id="A0AAW0KEW1"/>
<evidence type="ECO:0000313" key="1">
    <source>
        <dbReference type="EMBL" id="KAK7837654.1"/>
    </source>
</evidence>